<evidence type="ECO:0000313" key="2">
    <source>
        <dbReference type="Proteomes" id="UP000092177"/>
    </source>
</evidence>
<evidence type="ECO:0000313" key="1">
    <source>
        <dbReference type="EMBL" id="OBR15382.1"/>
    </source>
</evidence>
<sequence length="130" mass="14729">MLTMSKLKAVELIPEEAVAATTTIATMRGRRKLAALPPWPVFVSRLLSAMTLRRRRTWDGRRNRGMDSGRMDGRDKVHDGFSDVVAHFIPWRLRHCVYYSFLVLAGRTPLPVRSNGSYSSISPPDVKMNT</sequence>
<dbReference type="EMBL" id="LTAN01000001">
    <property type="protein sequence ID" value="OBR15382.1"/>
    <property type="molecule type" value="Genomic_DNA"/>
</dbReference>
<name>A0A1B7YTV0_COLHI</name>
<proteinExistence type="predicted"/>
<dbReference type="KEGG" id="chig:CH63R_00562"/>
<gene>
    <name evidence="1" type="ORF">CH63R_00562</name>
</gene>
<dbReference type="GeneID" id="28859644"/>
<dbReference type="Proteomes" id="UP000092177">
    <property type="component" value="Chromosome 1"/>
</dbReference>
<reference evidence="2" key="1">
    <citation type="journal article" date="2017" name="BMC Genomics">
        <title>Gapless genome assembly of Colletotrichum higginsianum reveals chromosome structure and association of transposable elements with secondary metabolite gene clusters.</title>
        <authorList>
            <person name="Dallery J.-F."/>
            <person name="Lapalu N."/>
            <person name="Zampounis A."/>
            <person name="Pigne S."/>
            <person name="Luyten I."/>
            <person name="Amselem J."/>
            <person name="Wittenberg A.H.J."/>
            <person name="Zhou S."/>
            <person name="de Queiroz M.V."/>
            <person name="Robin G.P."/>
            <person name="Auger A."/>
            <person name="Hainaut M."/>
            <person name="Henrissat B."/>
            <person name="Kim K.-T."/>
            <person name="Lee Y.-H."/>
            <person name="Lespinet O."/>
            <person name="Schwartz D.C."/>
            <person name="Thon M.R."/>
            <person name="O'Connell R.J."/>
        </authorList>
    </citation>
    <scope>NUCLEOTIDE SEQUENCE [LARGE SCALE GENOMIC DNA]</scope>
    <source>
        <strain evidence="2">IMI 349063</strain>
    </source>
</reference>
<dbReference type="RefSeq" id="XP_018163899.1">
    <property type="nucleotide sequence ID" value="XM_018295537.1"/>
</dbReference>
<organism evidence="1 2">
    <name type="scientific">Colletotrichum higginsianum (strain IMI 349063)</name>
    <name type="common">Crucifer anthracnose fungus</name>
    <dbReference type="NCBI Taxonomy" id="759273"/>
    <lineage>
        <taxon>Eukaryota</taxon>
        <taxon>Fungi</taxon>
        <taxon>Dikarya</taxon>
        <taxon>Ascomycota</taxon>
        <taxon>Pezizomycotina</taxon>
        <taxon>Sordariomycetes</taxon>
        <taxon>Hypocreomycetidae</taxon>
        <taxon>Glomerellales</taxon>
        <taxon>Glomerellaceae</taxon>
        <taxon>Colletotrichum</taxon>
        <taxon>Colletotrichum destructivum species complex</taxon>
    </lineage>
</organism>
<dbReference type="VEuPathDB" id="FungiDB:CH63R_00562"/>
<comment type="caution">
    <text evidence="1">The sequence shown here is derived from an EMBL/GenBank/DDBJ whole genome shotgun (WGS) entry which is preliminary data.</text>
</comment>
<dbReference type="AlphaFoldDB" id="A0A1B7YTV0"/>
<protein>
    <submittedName>
        <fullName evidence="1">Uncharacterized protein</fullName>
    </submittedName>
</protein>
<keyword evidence="2" id="KW-1185">Reference proteome</keyword>
<accession>A0A1B7YTV0</accession>